<dbReference type="PROSITE" id="PS00022">
    <property type="entry name" value="EGF_1"/>
    <property type="match status" value="1"/>
</dbReference>
<feature type="disulfide bond" evidence="10">
    <location>
        <begin position="261"/>
        <end position="281"/>
    </location>
</feature>
<dbReference type="CDD" id="cd04269">
    <property type="entry name" value="ZnMc_adamalysin_II_like"/>
    <property type="match status" value="1"/>
</dbReference>
<dbReference type="PANTHER" id="PTHR11905:SF240">
    <property type="entry name" value="DISINTEGRIN AND METALLOPROTEINASE DOMAIN-CONTAINING PROTEIN 11-LIKE ISOFORM X1"/>
    <property type="match status" value="1"/>
</dbReference>
<reference evidence="15" key="1">
    <citation type="submission" date="2025-08" db="UniProtKB">
        <authorList>
            <consortium name="Ensembl"/>
        </authorList>
    </citation>
    <scope>IDENTIFICATION</scope>
</reference>
<dbReference type="FunFam" id="4.10.70.10:FF:000001">
    <property type="entry name" value="Disintegrin and metalloproteinase domain-containing protein 22"/>
    <property type="match status" value="1"/>
</dbReference>
<name>A0A8C4QPW6_EPTBU</name>
<keyword evidence="8" id="KW-0325">Glycoprotein</keyword>
<dbReference type="AlphaFoldDB" id="A0A8C4QPW6"/>
<keyword evidence="1 11" id="KW-0245">EGF-like domain</keyword>
<proteinExistence type="predicted"/>
<dbReference type="PROSITE" id="PS50214">
    <property type="entry name" value="DISINTEGRIN_2"/>
    <property type="match status" value="1"/>
</dbReference>
<comment type="caution">
    <text evidence="11">Lacks conserved residue(s) required for the propagation of feature annotation.</text>
</comment>
<accession>A0A8C4QPW6</accession>
<dbReference type="InterPro" id="IPR001590">
    <property type="entry name" value="Peptidase_M12B"/>
</dbReference>
<dbReference type="OMA" id="GICTQSK"/>
<keyword evidence="16" id="KW-1185">Reference proteome</keyword>
<dbReference type="InterPro" id="IPR006586">
    <property type="entry name" value="ADAM_Cys-rich"/>
</dbReference>
<feature type="domain" description="Disintegrin" evidence="13">
    <location>
        <begin position="201"/>
        <end position="289"/>
    </location>
</feature>
<dbReference type="Pfam" id="PF00200">
    <property type="entry name" value="Disintegrin"/>
    <property type="match status" value="1"/>
</dbReference>
<keyword evidence="3" id="KW-0812">Transmembrane</keyword>
<dbReference type="GO" id="GO:0006508">
    <property type="term" value="P:proteolysis"/>
    <property type="evidence" value="ECO:0007669"/>
    <property type="project" value="InterPro"/>
</dbReference>
<dbReference type="Gene3D" id="4.10.70.10">
    <property type="entry name" value="Disintegrin domain"/>
    <property type="match status" value="1"/>
</dbReference>
<keyword evidence="7 11" id="KW-1015">Disulfide bond</keyword>
<reference evidence="15" key="2">
    <citation type="submission" date="2025-09" db="UniProtKB">
        <authorList>
            <consortium name="Ensembl"/>
        </authorList>
    </citation>
    <scope>IDENTIFICATION</scope>
</reference>
<dbReference type="InterPro" id="IPR000742">
    <property type="entry name" value="EGF"/>
</dbReference>
<evidence type="ECO:0000256" key="11">
    <source>
        <dbReference type="PROSITE-ProRule" id="PRU00076"/>
    </source>
</evidence>
<evidence type="ECO:0000313" key="15">
    <source>
        <dbReference type="Ensembl" id="ENSEBUP00000018819.1"/>
    </source>
</evidence>
<evidence type="ECO:0000256" key="2">
    <source>
        <dbReference type="ARBA" id="ARBA00022685"/>
    </source>
</evidence>
<feature type="domain" description="EGF-like" evidence="12">
    <location>
        <begin position="432"/>
        <end position="468"/>
    </location>
</feature>
<organism evidence="15 16">
    <name type="scientific">Eptatretus burgeri</name>
    <name type="common">Inshore hagfish</name>
    <dbReference type="NCBI Taxonomy" id="7764"/>
    <lineage>
        <taxon>Eukaryota</taxon>
        <taxon>Metazoa</taxon>
        <taxon>Chordata</taxon>
        <taxon>Craniata</taxon>
        <taxon>Vertebrata</taxon>
        <taxon>Cyclostomata</taxon>
        <taxon>Myxini</taxon>
        <taxon>Myxiniformes</taxon>
        <taxon>Myxinidae</taxon>
        <taxon>Eptatretinae</taxon>
        <taxon>Eptatretus</taxon>
    </lineage>
</organism>
<dbReference type="SUPFAM" id="SSF57552">
    <property type="entry name" value="Blood coagulation inhibitor (disintegrin)"/>
    <property type="match status" value="1"/>
</dbReference>
<evidence type="ECO:0000256" key="1">
    <source>
        <dbReference type="ARBA" id="ARBA00022536"/>
    </source>
</evidence>
<sequence length="492" mass="53686">MIINDHVMYKKRHLSLGLTTNDAKFMVNLVDAMYKDQLNTRIVLVAMKTWTTNDKVPVSRNPRKTLHYFMQYAAQFEHGYYDLIHLLSGLTFESTHSSAGYFGGVCSQSRGGAVNEYGNTATMAITLAQSIAQNIGMLWHGGSRDKESCSCEDSWNGCIMEDTGHQLPLQFSQCSLDEFQQFLRKGGGWCLFNKPSQLFKPPDCGNGFMEPGEECDCGSPAECAKAWGECCKGCTLTEGAVCAEGLCCSKSCQFVSTGEECRSPVNDCDMPEVCTGTSGLCPSNIHKQDGYACGTDGRCFGGECKYRDKQCKDIWGEMASAADELCYSKLNQEGTHKGNCGHNGDSWLQCIKKDVFCGLLLCTNIGSRPQLGILSGKVTRTSLRERGRLLQCSGANVILEDGSDLGYVPDGMPCDINAVCLERRCLPLDALNLTTCPSINHKTCSGHGVCSHIGQCVCSREWTGSDCSSLNPLASIKNTHPHDDDTSEHLCC</sequence>
<dbReference type="InterPro" id="IPR024079">
    <property type="entry name" value="MetalloPept_cat_dom_sf"/>
</dbReference>
<dbReference type="Pfam" id="PF01421">
    <property type="entry name" value="Reprolysin"/>
    <property type="match status" value="1"/>
</dbReference>
<dbReference type="GO" id="GO:0012505">
    <property type="term" value="C:endomembrane system"/>
    <property type="evidence" value="ECO:0007669"/>
    <property type="project" value="UniProtKB-SubCell"/>
</dbReference>
<dbReference type="PROSITE" id="PS00427">
    <property type="entry name" value="DISINTEGRIN_1"/>
    <property type="match status" value="1"/>
</dbReference>
<dbReference type="InterPro" id="IPR001762">
    <property type="entry name" value="Disintegrin_dom"/>
</dbReference>
<evidence type="ECO:0000256" key="5">
    <source>
        <dbReference type="ARBA" id="ARBA00022989"/>
    </source>
</evidence>
<protein>
    <submittedName>
        <fullName evidence="15">ADAM metallopeptidase domain 22</fullName>
    </submittedName>
</protein>
<comment type="subcellular location">
    <subcellularLocation>
        <location evidence="9">Endomembrane system</location>
        <topology evidence="9">Single-pass type I membrane protein</topology>
    </subcellularLocation>
</comment>
<dbReference type="GeneTree" id="ENSGT00940000156889"/>
<evidence type="ECO:0000256" key="9">
    <source>
        <dbReference type="ARBA" id="ARBA00046288"/>
    </source>
</evidence>
<evidence type="ECO:0000259" key="14">
    <source>
        <dbReference type="PROSITE" id="PS50215"/>
    </source>
</evidence>
<evidence type="ECO:0000256" key="4">
    <source>
        <dbReference type="ARBA" id="ARBA00022729"/>
    </source>
</evidence>
<dbReference type="Proteomes" id="UP000694388">
    <property type="component" value="Unplaced"/>
</dbReference>
<dbReference type="InterPro" id="IPR034027">
    <property type="entry name" value="Reprolysin_adamalysin"/>
</dbReference>
<keyword evidence="5" id="KW-1133">Transmembrane helix</keyword>
<dbReference type="Gene3D" id="2.10.25.10">
    <property type="entry name" value="Laminin"/>
    <property type="match status" value="1"/>
</dbReference>
<keyword evidence="2" id="KW-0165">Cleavage on pair of basic residues</keyword>
<dbReference type="SUPFAM" id="SSF55486">
    <property type="entry name" value="Metalloproteases ('zincins'), catalytic domain"/>
    <property type="match status" value="1"/>
</dbReference>
<dbReference type="PANTHER" id="PTHR11905">
    <property type="entry name" value="ADAM A DISINTEGRIN AND METALLOPROTEASE DOMAIN"/>
    <property type="match status" value="1"/>
</dbReference>
<evidence type="ECO:0000256" key="6">
    <source>
        <dbReference type="ARBA" id="ARBA00023136"/>
    </source>
</evidence>
<feature type="domain" description="Peptidase M12B" evidence="14">
    <location>
        <begin position="1"/>
        <end position="195"/>
    </location>
</feature>
<evidence type="ECO:0000259" key="12">
    <source>
        <dbReference type="PROSITE" id="PS50026"/>
    </source>
</evidence>
<evidence type="ECO:0000256" key="10">
    <source>
        <dbReference type="PROSITE-ProRule" id="PRU00068"/>
    </source>
</evidence>
<dbReference type="Pfam" id="PF23106">
    <property type="entry name" value="EGF_Teneurin"/>
    <property type="match status" value="1"/>
</dbReference>
<dbReference type="InterPro" id="IPR018358">
    <property type="entry name" value="Disintegrin_CS"/>
</dbReference>
<dbReference type="Pfam" id="PF08516">
    <property type="entry name" value="ADAM_CR"/>
    <property type="match status" value="1"/>
</dbReference>
<dbReference type="Gene3D" id="3.40.390.10">
    <property type="entry name" value="Collagenase (Catalytic Domain)"/>
    <property type="match status" value="1"/>
</dbReference>
<evidence type="ECO:0000256" key="7">
    <source>
        <dbReference type="ARBA" id="ARBA00023157"/>
    </source>
</evidence>
<evidence type="ECO:0000256" key="3">
    <source>
        <dbReference type="ARBA" id="ARBA00022692"/>
    </source>
</evidence>
<evidence type="ECO:0000256" key="8">
    <source>
        <dbReference type="ARBA" id="ARBA00023180"/>
    </source>
</evidence>
<dbReference type="FunFam" id="3.40.390.10:FF:000014">
    <property type="entry name" value="disintegrin and metalloproteinase domain-containing protein 11"/>
    <property type="match status" value="1"/>
</dbReference>
<keyword evidence="6" id="KW-0472">Membrane</keyword>
<dbReference type="PROSITE" id="PS50215">
    <property type="entry name" value="ADAM_MEPRO"/>
    <property type="match status" value="1"/>
</dbReference>
<dbReference type="InterPro" id="IPR036436">
    <property type="entry name" value="Disintegrin_dom_sf"/>
</dbReference>
<dbReference type="SMART" id="SM00608">
    <property type="entry name" value="ACR"/>
    <property type="match status" value="1"/>
</dbReference>
<feature type="disulfide bond" evidence="11">
    <location>
        <begin position="458"/>
        <end position="467"/>
    </location>
</feature>
<dbReference type="SMART" id="SM00050">
    <property type="entry name" value="DISIN"/>
    <property type="match status" value="1"/>
</dbReference>
<keyword evidence="4" id="KW-0732">Signal</keyword>
<dbReference type="PROSITE" id="PS50026">
    <property type="entry name" value="EGF_3"/>
    <property type="match status" value="1"/>
</dbReference>
<evidence type="ECO:0000259" key="13">
    <source>
        <dbReference type="PROSITE" id="PS50214"/>
    </source>
</evidence>
<dbReference type="GO" id="GO:0004222">
    <property type="term" value="F:metalloendopeptidase activity"/>
    <property type="evidence" value="ECO:0007669"/>
    <property type="project" value="InterPro"/>
</dbReference>
<evidence type="ECO:0000313" key="16">
    <source>
        <dbReference type="Proteomes" id="UP000694388"/>
    </source>
</evidence>
<dbReference type="Ensembl" id="ENSEBUT00000019395.1">
    <property type="protein sequence ID" value="ENSEBUP00000018819.1"/>
    <property type="gene ID" value="ENSEBUG00000011702.1"/>
</dbReference>